<dbReference type="InterPro" id="IPR003594">
    <property type="entry name" value="HATPase_dom"/>
</dbReference>
<dbReference type="InterPro" id="IPR035965">
    <property type="entry name" value="PAS-like_dom_sf"/>
</dbReference>
<dbReference type="PROSITE" id="PS50113">
    <property type="entry name" value="PAC"/>
    <property type="match status" value="1"/>
</dbReference>
<evidence type="ECO:0000256" key="3">
    <source>
        <dbReference type="ARBA" id="ARBA00023012"/>
    </source>
</evidence>
<keyword evidence="3" id="KW-0902">Two-component regulatory system</keyword>
<evidence type="ECO:0000313" key="7">
    <source>
        <dbReference type="Proteomes" id="UP000437736"/>
    </source>
</evidence>
<dbReference type="Proteomes" id="UP000437736">
    <property type="component" value="Unassembled WGS sequence"/>
</dbReference>
<dbReference type="SUPFAM" id="SSF55874">
    <property type="entry name" value="ATPase domain of HSP90 chaperone/DNA topoisomerase II/histidine kinase"/>
    <property type="match status" value="1"/>
</dbReference>
<dbReference type="Pfam" id="PF07730">
    <property type="entry name" value="HisKA_3"/>
    <property type="match status" value="1"/>
</dbReference>
<dbReference type="InterPro" id="IPR011712">
    <property type="entry name" value="Sig_transdc_His_kin_sub3_dim/P"/>
</dbReference>
<dbReference type="SMART" id="SM00091">
    <property type="entry name" value="PAS"/>
    <property type="match status" value="1"/>
</dbReference>
<keyword evidence="1" id="KW-0808">Transferase</keyword>
<feature type="domain" description="PAS" evidence="4">
    <location>
        <begin position="14"/>
        <end position="61"/>
    </location>
</feature>
<feature type="domain" description="PAC" evidence="5">
    <location>
        <begin position="84"/>
        <end position="134"/>
    </location>
</feature>
<dbReference type="Gene3D" id="3.30.450.40">
    <property type="match status" value="1"/>
</dbReference>
<evidence type="ECO:0000256" key="1">
    <source>
        <dbReference type="ARBA" id="ARBA00022679"/>
    </source>
</evidence>
<organism evidence="6 7">
    <name type="scientific">Acidiferrimicrobium australe</name>
    <dbReference type="NCBI Taxonomy" id="2664430"/>
    <lineage>
        <taxon>Bacteria</taxon>
        <taxon>Bacillati</taxon>
        <taxon>Actinomycetota</taxon>
        <taxon>Acidimicrobiia</taxon>
        <taxon>Acidimicrobiales</taxon>
        <taxon>Acidimicrobiaceae</taxon>
        <taxon>Acidiferrimicrobium</taxon>
    </lineage>
</organism>
<keyword evidence="2" id="KW-0418">Kinase</keyword>
<dbReference type="SMART" id="SM00387">
    <property type="entry name" value="HATPase_c"/>
    <property type="match status" value="1"/>
</dbReference>
<sequence>MADLLSGGPVVSAMLAAASDAVVVCDAAGAIVACNPAVEAVLGYRPEELLGHSVDVLVPEEARPVHPLHRADFGAHPVPRPMGEGLRIRARRRDGTAVPVAVSLVSMATPGGDVVGAFIRDITERTRAEDRLESIVEVHRAVLVGGPLSESLDLAARHALRIVGGDDAWVMGSVGGRVEVLAATGGSTTGYEGASLRTTDTVAGRVIDGGGALLVDDLAGSDLANERSVQLDLGPALFVPLGDPDRSRLFGSLVVTRRRGRPAFNRVDLRTAELFAGAIAVALALGEGRFAAEDLHEMRERDRIARELHDTTIQCLFATGMGLQAAVGFAEPEGQRRILDAVDQIDSAIRQLRSTIFNLQTPLGARPGIRHAIREVATEIVGRQGAELRFAFEGAVETALDAKQADELLPLVREAVANAVRHGHASRIDVLVDTIDGFRISIADDGVGMSGEPSAGHGMDNMARRAAALGGRLHVRHRHPTGTVVECHLPHGAAAGAGDRP</sequence>
<dbReference type="Gene3D" id="1.20.5.1930">
    <property type="match status" value="1"/>
</dbReference>
<dbReference type="CDD" id="cd00130">
    <property type="entry name" value="PAS"/>
    <property type="match status" value="1"/>
</dbReference>
<protein>
    <submittedName>
        <fullName evidence="6">PAS domain S-box protein</fullName>
    </submittedName>
</protein>
<dbReference type="CDD" id="cd16917">
    <property type="entry name" value="HATPase_UhpB-NarQ-NarX-like"/>
    <property type="match status" value="1"/>
</dbReference>
<accession>A0ABW9QXL1</accession>
<dbReference type="SUPFAM" id="SSF55785">
    <property type="entry name" value="PYP-like sensor domain (PAS domain)"/>
    <property type="match status" value="1"/>
</dbReference>
<dbReference type="EMBL" id="WJHE01000888">
    <property type="protein sequence ID" value="MST34179.1"/>
    <property type="molecule type" value="Genomic_DNA"/>
</dbReference>
<dbReference type="Pfam" id="PF02518">
    <property type="entry name" value="HATPase_c"/>
    <property type="match status" value="1"/>
</dbReference>
<dbReference type="InterPro" id="IPR029016">
    <property type="entry name" value="GAF-like_dom_sf"/>
</dbReference>
<dbReference type="NCBIfam" id="TIGR00229">
    <property type="entry name" value="sensory_box"/>
    <property type="match status" value="1"/>
</dbReference>
<evidence type="ECO:0000259" key="4">
    <source>
        <dbReference type="PROSITE" id="PS50112"/>
    </source>
</evidence>
<dbReference type="InterPro" id="IPR036890">
    <property type="entry name" value="HATPase_C_sf"/>
</dbReference>
<dbReference type="PANTHER" id="PTHR24421:SF61">
    <property type="entry name" value="OXYGEN SENSOR HISTIDINE KINASE NREB"/>
    <property type="match status" value="1"/>
</dbReference>
<proteinExistence type="predicted"/>
<dbReference type="InterPro" id="IPR050482">
    <property type="entry name" value="Sensor_HK_TwoCompSys"/>
</dbReference>
<dbReference type="Pfam" id="PF13426">
    <property type="entry name" value="PAS_9"/>
    <property type="match status" value="1"/>
</dbReference>
<dbReference type="PROSITE" id="PS50112">
    <property type="entry name" value="PAS"/>
    <property type="match status" value="1"/>
</dbReference>
<dbReference type="Gene3D" id="3.30.450.20">
    <property type="entry name" value="PAS domain"/>
    <property type="match status" value="1"/>
</dbReference>
<evidence type="ECO:0000256" key="2">
    <source>
        <dbReference type="ARBA" id="ARBA00022777"/>
    </source>
</evidence>
<dbReference type="SUPFAM" id="SSF55781">
    <property type="entry name" value="GAF domain-like"/>
    <property type="match status" value="1"/>
</dbReference>
<reference evidence="6 7" key="1">
    <citation type="submission" date="2019-11" db="EMBL/GenBank/DDBJ databases">
        <title>Acidiferrimicrobium australis gen. nov., sp. nov., an acidophilic and obligately heterotrophic, member of the Actinobacteria that catalyses dissimilatory oxido- reduction of iron isolated from metal-rich acidic water in Chile.</title>
        <authorList>
            <person name="Gonzalez D."/>
            <person name="Huber K."/>
            <person name="Hedrich S."/>
            <person name="Rojas-Villalobos C."/>
            <person name="Quatrini R."/>
            <person name="Dinamarca M.A."/>
            <person name="Schwarz A."/>
            <person name="Canales C."/>
            <person name="Nancucheo I."/>
        </authorList>
    </citation>
    <scope>NUCLEOTIDE SEQUENCE [LARGE SCALE GENOMIC DNA]</scope>
    <source>
        <strain evidence="6 7">USS-CCA1</strain>
    </source>
</reference>
<dbReference type="PANTHER" id="PTHR24421">
    <property type="entry name" value="NITRATE/NITRITE SENSOR PROTEIN NARX-RELATED"/>
    <property type="match status" value="1"/>
</dbReference>
<name>A0ABW9QXL1_9ACTN</name>
<dbReference type="Pfam" id="PF01590">
    <property type="entry name" value="GAF"/>
    <property type="match status" value="1"/>
</dbReference>
<dbReference type="InterPro" id="IPR000014">
    <property type="entry name" value="PAS"/>
</dbReference>
<dbReference type="InterPro" id="IPR000700">
    <property type="entry name" value="PAS-assoc_C"/>
</dbReference>
<evidence type="ECO:0000313" key="6">
    <source>
        <dbReference type="EMBL" id="MST34179.1"/>
    </source>
</evidence>
<comment type="caution">
    <text evidence="6">The sequence shown here is derived from an EMBL/GenBank/DDBJ whole genome shotgun (WGS) entry which is preliminary data.</text>
</comment>
<dbReference type="Gene3D" id="3.30.565.10">
    <property type="entry name" value="Histidine kinase-like ATPase, C-terminal domain"/>
    <property type="match status" value="1"/>
</dbReference>
<keyword evidence="7" id="KW-1185">Reference proteome</keyword>
<evidence type="ECO:0000259" key="5">
    <source>
        <dbReference type="PROSITE" id="PS50113"/>
    </source>
</evidence>
<gene>
    <name evidence="6" type="ORF">GHK86_15800</name>
</gene>
<dbReference type="InterPro" id="IPR003018">
    <property type="entry name" value="GAF"/>
</dbReference>